<dbReference type="InterPro" id="IPR022684">
    <property type="entry name" value="Calpain_cysteine_protease"/>
</dbReference>
<dbReference type="PROSITE" id="PS00139">
    <property type="entry name" value="THIOL_PROTEASE_CYS"/>
    <property type="match status" value="1"/>
</dbReference>
<organism evidence="8 9">
    <name type="scientific">Aureococcus anophagefferens</name>
    <name type="common">Harmful bloom alga</name>
    <dbReference type="NCBI Taxonomy" id="44056"/>
    <lineage>
        <taxon>Eukaryota</taxon>
        <taxon>Sar</taxon>
        <taxon>Stramenopiles</taxon>
        <taxon>Ochrophyta</taxon>
        <taxon>Pelagophyceae</taxon>
        <taxon>Pelagomonadales</taxon>
        <taxon>Pelagomonadaceae</taxon>
        <taxon>Aureococcus</taxon>
    </lineage>
</organism>
<evidence type="ECO:0000256" key="4">
    <source>
        <dbReference type="ARBA" id="ARBA00022807"/>
    </source>
</evidence>
<evidence type="ECO:0000256" key="1">
    <source>
        <dbReference type="ARBA" id="ARBA00007623"/>
    </source>
</evidence>
<evidence type="ECO:0000256" key="5">
    <source>
        <dbReference type="PROSITE-ProRule" id="PRU00239"/>
    </source>
</evidence>
<keyword evidence="2" id="KW-0645">Protease</keyword>
<dbReference type="SUPFAM" id="SSF54001">
    <property type="entry name" value="Cysteine proteinases"/>
    <property type="match status" value="1"/>
</dbReference>
<keyword evidence="6" id="KW-0812">Transmembrane</keyword>
<dbReference type="PANTHER" id="PTHR10183">
    <property type="entry name" value="CALPAIN"/>
    <property type="match status" value="1"/>
</dbReference>
<keyword evidence="6" id="KW-1133">Transmembrane helix</keyword>
<sequence>MGMGGARVRPEDFEDIENKGADTPFCNIGGCALGTQGLFALRTKDPKSDICGCFPRCFCYLLSCVANVFLAPFMLVINWFRIYVFPCMFATLHLLLAKFCCDVLGCGACFPKYRDPWFPATDASVGYNLLQGRTKPCCDFFLCCCAKVLCVCHNPCGDTTVPWKRAPDIVPKGRGVGRAKLFDKIEADDVKQGGLGDCWLLSAIASCAEAHPEIIRRLFITQFVEPCGVYRIRLYDVRKEKWVVIVIDDRIPMDDANASVLHP</sequence>
<evidence type="ECO:0000313" key="8">
    <source>
        <dbReference type="EMBL" id="KAK7254191.1"/>
    </source>
</evidence>
<dbReference type="InterPro" id="IPR038765">
    <property type="entry name" value="Papain-like_cys_pep_sf"/>
</dbReference>
<dbReference type="PANTHER" id="PTHR10183:SF379">
    <property type="entry name" value="CALPAIN-5"/>
    <property type="match status" value="1"/>
</dbReference>
<dbReference type="EMBL" id="JBBJCI010000032">
    <property type="protein sequence ID" value="KAK7254191.1"/>
    <property type="molecule type" value="Genomic_DNA"/>
</dbReference>
<feature type="domain" description="Calpain catalytic" evidence="7">
    <location>
        <begin position="112"/>
        <end position="263"/>
    </location>
</feature>
<dbReference type="PRINTS" id="PR00704">
    <property type="entry name" value="CALPAIN"/>
</dbReference>
<proteinExistence type="inferred from homology"/>
<keyword evidence="4" id="KW-0788">Thiol protease</keyword>
<evidence type="ECO:0000256" key="2">
    <source>
        <dbReference type="ARBA" id="ARBA00022670"/>
    </source>
</evidence>
<keyword evidence="3" id="KW-0378">Hydrolase</keyword>
<dbReference type="InterPro" id="IPR001300">
    <property type="entry name" value="Peptidase_C2_calpain_cat"/>
</dbReference>
<evidence type="ECO:0000313" key="9">
    <source>
        <dbReference type="Proteomes" id="UP001363151"/>
    </source>
</evidence>
<reference evidence="8 9" key="1">
    <citation type="submission" date="2024-03" db="EMBL/GenBank/DDBJ databases">
        <title>Aureococcus anophagefferens CCMP1851 and Kratosvirus quantuckense: Draft genome of a second virus-susceptible host strain in the model system.</title>
        <authorList>
            <person name="Chase E."/>
            <person name="Truchon A.R."/>
            <person name="Schepens W."/>
            <person name="Wilhelm S.W."/>
        </authorList>
    </citation>
    <scope>NUCLEOTIDE SEQUENCE [LARGE SCALE GENOMIC DNA]</scope>
    <source>
        <strain evidence="8 9">CCMP1851</strain>
    </source>
</reference>
<evidence type="ECO:0000259" key="7">
    <source>
        <dbReference type="PROSITE" id="PS50203"/>
    </source>
</evidence>
<keyword evidence="9" id="KW-1185">Reference proteome</keyword>
<dbReference type="PROSITE" id="PS50203">
    <property type="entry name" value="CALPAIN_CAT"/>
    <property type="match status" value="1"/>
</dbReference>
<comment type="similarity">
    <text evidence="1">Belongs to the peptidase C2 family.</text>
</comment>
<dbReference type="Proteomes" id="UP001363151">
    <property type="component" value="Unassembled WGS sequence"/>
</dbReference>
<comment type="caution">
    <text evidence="5">Lacks conserved residue(s) required for the propagation of feature annotation.</text>
</comment>
<evidence type="ECO:0000256" key="3">
    <source>
        <dbReference type="ARBA" id="ARBA00022801"/>
    </source>
</evidence>
<keyword evidence="6" id="KW-0472">Membrane</keyword>
<name>A0ABR1GEG2_AURAN</name>
<dbReference type="Pfam" id="PF00648">
    <property type="entry name" value="Peptidase_C2"/>
    <property type="match status" value="1"/>
</dbReference>
<protein>
    <submittedName>
        <fullName evidence="8">Calcium-dependent cysteine-type endopeptidase</fullName>
    </submittedName>
</protein>
<dbReference type="InterPro" id="IPR000169">
    <property type="entry name" value="Pept_cys_AS"/>
</dbReference>
<evidence type="ECO:0000256" key="6">
    <source>
        <dbReference type="SAM" id="Phobius"/>
    </source>
</evidence>
<accession>A0ABR1GEG2</accession>
<comment type="caution">
    <text evidence="8">The sequence shown here is derived from an EMBL/GenBank/DDBJ whole genome shotgun (WGS) entry which is preliminary data.</text>
</comment>
<gene>
    <name evidence="8" type="primary">CAPN15</name>
    <name evidence="8" type="ORF">SO694_00008526</name>
</gene>
<feature type="transmembrane region" description="Helical" evidence="6">
    <location>
        <begin position="57"/>
        <end position="77"/>
    </location>
</feature>